<name>A0ABY4R6N2_9ACTN</name>
<evidence type="ECO:0000256" key="1">
    <source>
        <dbReference type="SAM" id="MobiDB-lite"/>
    </source>
</evidence>
<gene>
    <name evidence="2" type="ORF">M6D93_00880</name>
</gene>
<reference evidence="2" key="2">
    <citation type="submission" date="2022-05" db="EMBL/GenBank/DDBJ databases">
        <authorList>
            <person name="Kim J.-S."/>
            <person name="Lee K."/>
            <person name="Suh M."/>
            <person name="Eom M."/>
            <person name="Kim J.-S."/>
            <person name="Kim D.-S."/>
            <person name="Ko S.-H."/>
            <person name="Shin Y."/>
            <person name="Lee J.-S."/>
        </authorList>
    </citation>
    <scope>NUCLEOTIDE SEQUENCE</scope>
    <source>
        <strain evidence="2">N237</strain>
    </source>
</reference>
<evidence type="ECO:0000313" key="2">
    <source>
        <dbReference type="EMBL" id="UQX90360.1"/>
    </source>
</evidence>
<dbReference type="EMBL" id="CP097332">
    <property type="protein sequence ID" value="UQX90360.1"/>
    <property type="molecule type" value="Genomic_DNA"/>
</dbReference>
<organism evidence="2 3">
    <name type="scientific">Jatrophihabitans telluris</name>
    <dbReference type="NCBI Taxonomy" id="2038343"/>
    <lineage>
        <taxon>Bacteria</taxon>
        <taxon>Bacillati</taxon>
        <taxon>Actinomycetota</taxon>
        <taxon>Actinomycetes</taxon>
        <taxon>Jatrophihabitantales</taxon>
        <taxon>Jatrophihabitantaceae</taxon>
        <taxon>Jatrophihabitans</taxon>
    </lineage>
</organism>
<dbReference type="Proteomes" id="UP001056336">
    <property type="component" value="Chromosome"/>
</dbReference>
<feature type="compositionally biased region" description="Low complexity" evidence="1">
    <location>
        <begin position="37"/>
        <end position="51"/>
    </location>
</feature>
<evidence type="ECO:0000313" key="3">
    <source>
        <dbReference type="Proteomes" id="UP001056336"/>
    </source>
</evidence>
<evidence type="ECO:0008006" key="4">
    <source>
        <dbReference type="Google" id="ProtNLM"/>
    </source>
</evidence>
<protein>
    <recommendedName>
        <fullName evidence="4">DUF3558 domain-containing protein</fullName>
    </recommendedName>
</protein>
<sequence length="223" mass="22778">MTLTARLPRSGAASAATAVLLAGALLTGCGGSGGSSGSAMTPTPSSTPAPTGLGGGAGESGSTSPSRSTLLTTPHPTLSVAAKADEIDKPCPYAGLDAMRDAEGDRTNRSVELKSAGGTPVGCRYYFEYDAAVVIAEVRIQRFGTPTEAFNAIVDLARTHPEFVENKSIGDFGSVTLKLPLQGTSTWACLFSKGNLAITAHTRQTVVSQDARNVATLIAPNVH</sequence>
<accession>A0ABY4R6N2</accession>
<dbReference type="Gene3D" id="3.40.1000.10">
    <property type="entry name" value="Mog1/PsbP, alpha/beta/alpha sandwich"/>
    <property type="match status" value="1"/>
</dbReference>
<reference evidence="2" key="1">
    <citation type="journal article" date="2018" name="Int. J. Syst. Evol. Microbiol.">
        <title>Jatrophihabitans telluris sp. nov., isolated from sediment soil of lava forest wetlands and the emended description of the genus Jatrophihabitans.</title>
        <authorList>
            <person name="Lee K.C."/>
            <person name="Suh M.K."/>
            <person name="Eom M.K."/>
            <person name="Kim K.K."/>
            <person name="Kim J.S."/>
            <person name="Kim D.S."/>
            <person name="Ko S.H."/>
            <person name="Shin Y.K."/>
            <person name="Lee J.S."/>
        </authorList>
    </citation>
    <scope>NUCLEOTIDE SEQUENCE</scope>
    <source>
        <strain evidence="2">N237</strain>
    </source>
</reference>
<feature type="compositionally biased region" description="Low complexity" evidence="1">
    <location>
        <begin position="60"/>
        <end position="74"/>
    </location>
</feature>
<keyword evidence="3" id="KW-1185">Reference proteome</keyword>
<feature type="region of interest" description="Disordered" evidence="1">
    <location>
        <begin position="32"/>
        <end position="74"/>
    </location>
</feature>
<proteinExistence type="predicted"/>
<dbReference type="PROSITE" id="PS51257">
    <property type="entry name" value="PROKAR_LIPOPROTEIN"/>
    <property type="match status" value="1"/>
</dbReference>
<dbReference type="RefSeq" id="WP_249774255.1">
    <property type="nucleotide sequence ID" value="NZ_CP097332.1"/>
</dbReference>